<dbReference type="PANTHER" id="PTHR36837:SF5">
    <property type="entry name" value="POLY-3-HYDROXYBUTYRATE SYNTHASE"/>
    <property type="match status" value="1"/>
</dbReference>
<evidence type="ECO:0000259" key="4">
    <source>
        <dbReference type="Pfam" id="PF07167"/>
    </source>
</evidence>
<dbReference type="AlphaFoldDB" id="A0A1I3EP39"/>
<gene>
    <name evidence="6" type="ORF">SAMN04487959_11486</name>
</gene>
<accession>A0A1I3EP39</accession>
<keyword evidence="2" id="KW-0012">Acyltransferase</keyword>
<dbReference type="EMBL" id="FOPY01000014">
    <property type="protein sequence ID" value="SFI00757.1"/>
    <property type="molecule type" value="Genomic_DNA"/>
</dbReference>
<evidence type="ECO:0000313" key="6">
    <source>
        <dbReference type="EMBL" id="SFI00757.1"/>
    </source>
</evidence>
<dbReference type="Pfam" id="PF07167">
    <property type="entry name" value="PhaC_N"/>
    <property type="match status" value="1"/>
</dbReference>
<dbReference type="STRING" id="442341.SAMN04487959_11486"/>
<reference evidence="6 7" key="1">
    <citation type="submission" date="2016-10" db="EMBL/GenBank/DDBJ databases">
        <authorList>
            <person name="de Groot N.N."/>
        </authorList>
    </citation>
    <scope>NUCLEOTIDE SEQUENCE [LARGE SCALE GENOMIC DNA]</scope>
    <source>
        <strain evidence="6 7">CGMCC 1.6848</strain>
    </source>
</reference>
<protein>
    <submittedName>
        <fullName evidence="6">Polyhydroxyalkanoate synthase</fullName>
    </submittedName>
</protein>
<feature type="domain" description="Poly-beta-hydroxybutyrate polymerase N-terminal" evidence="5">
    <location>
        <begin position="21"/>
        <end position="62"/>
    </location>
</feature>
<keyword evidence="1" id="KW-0808">Transferase</keyword>
<dbReference type="InterPro" id="IPR051321">
    <property type="entry name" value="PHA/PHB_synthase"/>
</dbReference>
<dbReference type="Pfam" id="PF12551">
    <property type="entry name" value="PHBC_N"/>
    <property type="match status" value="1"/>
</dbReference>
<dbReference type="PANTHER" id="PTHR36837">
    <property type="entry name" value="POLY(3-HYDROXYALKANOATE) POLYMERASE SUBUNIT PHAC"/>
    <property type="match status" value="1"/>
</dbReference>
<name>A0A1I3EP39_9GAMM</name>
<dbReference type="InterPro" id="IPR029058">
    <property type="entry name" value="AB_hydrolase_fold"/>
</dbReference>
<feature type="region of interest" description="Disordered" evidence="3">
    <location>
        <begin position="1"/>
        <end position="23"/>
    </location>
</feature>
<evidence type="ECO:0000256" key="3">
    <source>
        <dbReference type="SAM" id="MobiDB-lite"/>
    </source>
</evidence>
<dbReference type="GO" id="GO:0042619">
    <property type="term" value="P:poly-hydroxybutyrate biosynthetic process"/>
    <property type="evidence" value="ECO:0007669"/>
    <property type="project" value="InterPro"/>
</dbReference>
<dbReference type="InterPro" id="IPR010941">
    <property type="entry name" value="PhaC_N"/>
</dbReference>
<dbReference type="RefSeq" id="WP_045812300.1">
    <property type="nucleotide sequence ID" value="NZ_FOPY01000014.1"/>
</dbReference>
<dbReference type="InterPro" id="IPR022211">
    <property type="entry name" value="PHBC_N"/>
</dbReference>
<evidence type="ECO:0000256" key="1">
    <source>
        <dbReference type="ARBA" id="ARBA00022679"/>
    </source>
</evidence>
<feature type="region of interest" description="Disordered" evidence="3">
    <location>
        <begin position="561"/>
        <end position="580"/>
    </location>
</feature>
<feature type="domain" description="Poly-beta-hydroxybutyrate polymerase N-terminal" evidence="4">
    <location>
        <begin position="98"/>
        <end position="267"/>
    </location>
</feature>
<dbReference type="Gene3D" id="3.40.50.1820">
    <property type="entry name" value="alpha/beta hydrolase"/>
    <property type="match status" value="1"/>
</dbReference>
<evidence type="ECO:0000313" key="7">
    <source>
        <dbReference type="Proteomes" id="UP000199040"/>
    </source>
</evidence>
<sequence length="588" mass="66166">MDTTTRTTTRATIDGTTASPPATTTDARLHAMMSLFTGGLSPTAVQQAWWDWAQHLLLSPDKQTELVGKALRKWQRFGSYCERAGQAPCEPCIEPLPQDKRFRDEAWQRWPFNMLYQGFLLQQQWWHVATTGVPGVSRHHEAMVNFGARQMLDIWSPSNFLATNPELQEQTRREGGANLARGASNLLEDWQRRQAGEGPVGVEAYRVGRDVAVTPGKVVYRNRLIELIQYAPTTQEVHAEPVLIVPAWIMKYYILDLSPENSLIRYLVAQGHTVFVVSWKNPGSDERDLGMADYRRLGVMAALDAVTAICPEQRVHGVGYCLGGTLLSIAAAAMGRDCDTRLASLTLLAAQTDFSEAGELMLFIDEDQVRFLEDLMAVRGYLDTRQMAGAFQLLRSQDLIWSKMVRSYLAGERPPMFDLMAWNADGTRMPARMHSEYLRWLFLDNDLAGGRYRVDERPVSLTDIEIPVFAVSTLKDHVAPWRSVYKVQWLTPADVTFVLSSGGHNAGIVNPPGDSHRFHQISTIQPEDPFMDPDGWQASAAHHDGSWWPCWQGWLTDHSTQRVPAREPGETQGYPALDEAPGRYVLEK</sequence>
<dbReference type="Proteomes" id="UP000199040">
    <property type="component" value="Unassembled WGS sequence"/>
</dbReference>
<proteinExistence type="predicted"/>
<dbReference type="GO" id="GO:0016746">
    <property type="term" value="F:acyltransferase activity"/>
    <property type="evidence" value="ECO:0007669"/>
    <property type="project" value="UniProtKB-KW"/>
</dbReference>
<dbReference type="SUPFAM" id="SSF53474">
    <property type="entry name" value="alpha/beta-Hydrolases"/>
    <property type="match status" value="1"/>
</dbReference>
<evidence type="ECO:0000259" key="5">
    <source>
        <dbReference type="Pfam" id="PF12551"/>
    </source>
</evidence>
<keyword evidence="7" id="KW-1185">Reference proteome</keyword>
<evidence type="ECO:0000256" key="2">
    <source>
        <dbReference type="ARBA" id="ARBA00023315"/>
    </source>
</evidence>
<organism evidence="6 7">
    <name type="scientific">Modicisalibacter xianhensis</name>
    <dbReference type="NCBI Taxonomy" id="442341"/>
    <lineage>
        <taxon>Bacteria</taxon>
        <taxon>Pseudomonadati</taxon>
        <taxon>Pseudomonadota</taxon>
        <taxon>Gammaproteobacteria</taxon>
        <taxon>Oceanospirillales</taxon>
        <taxon>Halomonadaceae</taxon>
        <taxon>Modicisalibacter</taxon>
    </lineage>
</organism>